<protein>
    <recommendedName>
        <fullName evidence="9">Uroporphyrinogen-III synthase</fullName>
        <ecNumber evidence="3">4.2.1.75</ecNumber>
    </recommendedName>
    <alternativeName>
        <fullName evidence="8">Hydroxymethylbilane hydrolyase [cyclizing]</fullName>
    </alternativeName>
    <alternativeName>
        <fullName evidence="7">Uroporphyrinogen-III cosynthase</fullName>
    </alternativeName>
</protein>
<dbReference type="InterPro" id="IPR003754">
    <property type="entry name" value="4pyrrol_synth_uPrphyn_synth"/>
</dbReference>
<evidence type="ECO:0000256" key="9">
    <source>
        <dbReference type="ARBA" id="ARBA00040167"/>
    </source>
</evidence>
<dbReference type="PANTHER" id="PTHR12390:SF0">
    <property type="entry name" value="UROPORPHYRINOGEN-III SYNTHASE"/>
    <property type="match status" value="1"/>
</dbReference>
<name>A0A9P0ANB9_BEMTA</name>
<evidence type="ECO:0000256" key="5">
    <source>
        <dbReference type="ARBA" id="ARBA00023239"/>
    </source>
</evidence>
<dbReference type="Gene3D" id="3.40.50.10090">
    <property type="match status" value="2"/>
</dbReference>
<evidence type="ECO:0000313" key="14">
    <source>
        <dbReference type="Proteomes" id="UP001152759"/>
    </source>
</evidence>
<dbReference type="Pfam" id="PF02602">
    <property type="entry name" value="HEM4"/>
    <property type="match status" value="1"/>
</dbReference>
<dbReference type="Proteomes" id="UP001152759">
    <property type="component" value="Chromosome 8"/>
</dbReference>
<keyword evidence="6" id="KW-0627">Porphyrin biosynthesis</keyword>
<evidence type="ECO:0000256" key="4">
    <source>
        <dbReference type="ARBA" id="ARBA00023133"/>
    </source>
</evidence>
<dbReference type="CDD" id="cd06578">
    <property type="entry name" value="HemD"/>
    <property type="match status" value="1"/>
</dbReference>
<dbReference type="PANTHER" id="PTHR12390">
    <property type="entry name" value="UROPORPHYRINOGEN III SYNTHASE"/>
    <property type="match status" value="1"/>
</dbReference>
<feature type="domain" description="Tetrapyrrole biosynthesis uroporphyrinogen III synthase" evidence="12">
    <location>
        <begin position="38"/>
        <end position="246"/>
    </location>
</feature>
<evidence type="ECO:0000313" key="13">
    <source>
        <dbReference type="EMBL" id="CAH0394447.1"/>
    </source>
</evidence>
<dbReference type="EC" id="4.2.1.75" evidence="3"/>
<evidence type="ECO:0000256" key="11">
    <source>
        <dbReference type="ARBA" id="ARBA00060039"/>
    </source>
</evidence>
<gene>
    <name evidence="13" type="ORF">BEMITA_LOCUS12744</name>
</gene>
<evidence type="ECO:0000259" key="12">
    <source>
        <dbReference type="Pfam" id="PF02602"/>
    </source>
</evidence>
<comment type="function">
    <text evidence="11">Catalyzes cyclization of the linear tetrapyrrole, hydroxymethylbilane, to the macrocyclic uroporphyrinogen III, the branch point for the various sub-pathways leading to the wide diversity of porphyrins. Porphyrins act as cofactors for a multitude of enzymes that perform a variety of processes within the cell such as methionine synthesis (vitamin B12) or oxygen transport (heme).</text>
</comment>
<dbReference type="GO" id="GO:0005829">
    <property type="term" value="C:cytosol"/>
    <property type="evidence" value="ECO:0007669"/>
    <property type="project" value="TreeGrafter"/>
</dbReference>
<evidence type="ECO:0000256" key="8">
    <source>
        <dbReference type="ARBA" id="ARBA00032649"/>
    </source>
</evidence>
<reference evidence="13" key="1">
    <citation type="submission" date="2021-12" db="EMBL/GenBank/DDBJ databases">
        <authorList>
            <person name="King R."/>
        </authorList>
    </citation>
    <scope>NUCLEOTIDE SEQUENCE</scope>
</reference>
<keyword evidence="5" id="KW-0456">Lyase</keyword>
<dbReference type="InterPro" id="IPR039793">
    <property type="entry name" value="UROS/Hem4"/>
</dbReference>
<dbReference type="GO" id="GO:0006780">
    <property type="term" value="P:uroporphyrinogen III biosynthetic process"/>
    <property type="evidence" value="ECO:0007669"/>
    <property type="project" value="InterPro"/>
</dbReference>
<evidence type="ECO:0000256" key="2">
    <source>
        <dbReference type="ARBA" id="ARBA00008133"/>
    </source>
</evidence>
<evidence type="ECO:0000256" key="6">
    <source>
        <dbReference type="ARBA" id="ARBA00023244"/>
    </source>
</evidence>
<comment type="pathway">
    <text evidence="1">Porphyrin-containing compound metabolism; protoporphyrin-IX biosynthesis; coproporphyrinogen-III from 5-aminolevulinate: step 3/4.</text>
</comment>
<organism evidence="13 14">
    <name type="scientific">Bemisia tabaci</name>
    <name type="common">Sweetpotato whitefly</name>
    <name type="synonym">Aleurodes tabaci</name>
    <dbReference type="NCBI Taxonomy" id="7038"/>
    <lineage>
        <taxon>Eukaryota</taxon>
        <taxon>Metazoa</taxon>
        <taxon>Ecdysozoa</taxon>
        <taxon>Arthropoda</taxon>
        <taxon>Hexapoda</taxon>
        <taxon>Insecta</taxon>
        <taxon>Pterygota</taxon>
        <taxon>Neoptera</taxon>
        <taxon>Paraneoptera</taxon>
        <taxon>Hemiptera</taxon>
        <taxon>Sternorrhyncha</taxon>
        <taxon>Aleyrodoidea</taxon>
        <taxon>Aleyrodidae</taxon>
        <taxon>Aleyrodinae</taxon>
        <taxon>Bemisia</taxon>
    </lineage>
</organism>
<dbReference type="SUPFAM" id="SSF69618">
    <property type="entry name" value="HemD-like"/>
    <property type="match status" value="1"/>
</dbReference>
<dbReference type="InterPro" id="IPR036108">
    <property type="entry name" value="4pyrrol_syn_uPrphyn_synt_sf"/>
</dbReference>
<comment type="similarity">
    <text evidence="2">Belongs to the uroporphyrinogen-III synthase family.</text>
</comment>
<keyword evidence="4" id="KW-0350">Heme biosynthesis</keyword>
<dbReference type="FunFam" id="3.40.50.10090:FF:000003">
    <property type="entry name" value="uroporphyrinogen-III synthase"/>
    <property type="match status" value="1"/>
</dbReference>
<dbReference type="GO" id="GO:0004852">
    <property type="term" value="F:uroporphyrinogen-III synthase activity"/>
    <property type="evidence" value="ECO:0007669"/>
    <property type="project" value="UniProtKB-EC"/>
</dbReference>
<evidence type="ECO:0000256" key="7">
    <source>
        <dbReference type="ARBA" id="ARBA00031702"/>
    </source>
</evidence>
<evidence type="ECO:0000256" key="10">
    <source>
        <dbReference type="ARBA" id="ARBA00048617"/>
    </source>
</evidence>
<evidence type="ECO:0000256" key="3">
    <source>
        <dbReference type="ARBA" id="ARBA00013109"/>
    </source>
</evidence>
<accession>A0A9P0ANB9</accession>
<dbReference type="AlphaFoldDB" id="A0A9P0ANB9"/>
<sequence length="257" mass="28138">MPSVLLLKAQSDEARSEAEDPYVSTLTHHKFHVRLIHSLDFHFHSLENLAERLNGPKNYSGIVFTSPRCVKAVSEALKLNHLPPGWESRKVFVVSEKTDQLVRSVLNFSSTVGASAGNEESLISVILEEIKPGSKPLLLPIGSLSSHKVHDKLKERGVAVEELEVYKTVPHPALKEQMEEVVKQNIPDVAVFFSPSGISFSKPIMTEAFISKVKFIAIGPTTKRALEDAGLPVASTSAKPNPDCLLDAINSALKEES</sequence>
<keyword evidence="14" id="KW-1185">Reference proteome</keyword>
<comment type="catalytic activity">
    <reaction evidence="10">
        <text>hydroxymethylbilane = uroporphyrinogen III + H2O</text>
        <dbReference type="Rhea" id="RHEA:18965"/>
        <dbReference type="ChEBI" id="CHEBI:15377"/>
        <dbReference type="ChEBI" id="CHEBI:57308"/>
        <dbReference type="ChEBI" id="CHEBI:57845"/>
        <dbReference type="EC" id="4.2.1.75"/>
    </reaction>
</comment>
<dbReference type="GO" id="GO:0006785">
    <property type="term" value="P:heme B biosynthetic process"/>
    <property type="evidence" value="ECO:0007669"/>
    <property type="project" value="UniProtKB-ARBA"/>
</dbReference>
<dbReference type="EMBL" id="OU963869">
    <property type="protein sequence ID" value="CAH0394447.1"/>
    <property type="molecule type" value="Genomic_DNA"/>
</dbReference>
<proteinExistence type="inferred from homology"/>
<evidence type="ECO:0000256" key="1">
    <source>
        <dbReference type="ARBA" id="ARBA00004772"/>
    </source>
</evidence>